<evidence type="ECO:0000313" key="1">
    <source>
        <dbReference type="EMBL" id="GJM61164.1"/>
    </source>
</evidence>
<proteinExistence type="predicted"/>
<sequence>MIKIYWALCILFFIGCKPKLKKVENVIINGYESKFFSSKAIKGLAYEYDNDSIAFISNDGTFSSYWKQYESNDTLIVEKHEYYRKNENYFLVSKAINNDIFRNVEYFTKDSVYLGGFEFHNLDLVKSDYKGEYLEGRRVILSYAINSTDSVTYNFEIINKMANNFGIEIFRDAEFKDYTDASLSDLLFQKFDYKNSIKLTWPKNYFKDDVFPLHMRIIEYNDANLVKADLIYKINLMIPEQDTLVLIHP</sequence>
<comment type="caution">
    <text evidence="1">The sequence shown here is derived from an EMBL/GenBank/DDBJ whole genome shotgun (WGS) entry which is preliminary data.</text>
</comment>
<dbReference type="AlphaFoldDB" id="A0AAN5AJL3"/>
<dbReference type="RefSeq" id="WP_338236762.1">
    <property type="nucleotide sequence ID" value="NZ_BQKE01000001.1"/>
</dbReference>
<gene>
    <name evidence="1" type="ORF">PEDI_17160</name>
</gene>
<reference evidence="1 2" key="1">
    <citation type="submission" date="2021-12" db="EMBL/GenBank/DDBJ databases">
        <title>Genome sequencing of bacteria with rrn-lacking chromosome and rrn-plasmid.</title>
        <authorList>
            <person name="Anda M."/>
            <person name="Iwasaki W."/>
        </authorList>
    </citation>
    <scope>NUCLEOTIDE SEQUENCE [LARGE SCALE GENOMIC DNA]</scope>
    <source>
        <strain evidence="1 2">NBRC 15940</strain>
    </source>
</reference>
<dbReference type="EMBL" id="BQKE01000001">
    <property type="protein sequence ID" value="GJM61164.1"/>
    <property type="molecule type" value="Genomic_DNA"/>
</dbReference>
<name>A0AAN5AJL3_9BACT</name>
<dbReference type="PROSITE" id="PS51257">
    <property type="entry name" value="PROKAR_LIPOPROTEIN"/>
    <property type="match status" value="1"/>
</dbReference>
<organism evidence="1 2">
    <name type="scientific">Persicobacter diffluens</name>
    <dbReference type="NCBI Taxonomy" id="981"/>
    <lineage>
        <taxon>Bacteria</taxon>
        <taxon>Pseudomonadati</taxon>
        <taxon>Bacteroidota</taxon>
        <taxon>Cytophagia</taxon>
        <taxon>Cytophagales</taxon>
        <taxon>Persicobacteraceae</taxon>
        <taxon>Persicobacter</taxon>
    </lineage>
</organism>
<accession>A0AAN5AJL3</accession>
<keyword evidence="2" id="KW-1185">Reference proteome</keyword>
<evidence type="ECO:0000313" key="2">
    <source>
        <dbReference type="Proteomes" id="UP001310022"/>
    </source>
</evidence>
<dbReference type="Proteomes" id="UP001310022">
    <property type="component" value="Unassembled WGS sequence"/>
</dbReference>
<protein>
    <submittedName>
        <fullName evidence="1">Uncharacterized protein</fullName>
    </submittedName>
</protein>